<dbReference type="EMBL" id="FRBL01000002">
    <property type="protein sequence ID" value="SHL20139.1"/>
    <property type="molecule type" value="Genomic_DNA"/>
</dbReference>
<name>A0A1M6YQ40_9BACT</name>
<dbReference type="Pfam" id="PF02129">
    <property type="entry name" value="Peptidase_S15"/>
    <property type="match status" value="1"/>
</dbReference>
<dbReference type="PANTHER" id="PTHR43265:SF1">
    <property type="entry name" value="ESTERASE ESTD"/>
    <property type="match status" value="1"/>
</dbReference>
<gene>
    <name evidence="2" type="ORF">SAMN05444266_102421</name>
</gene>
<organism evidence="2 3">
    <name type="scientific">Chitinophaga jiangningensis</name>
    <dbReference type="NCBI Taxonomy" id="1419482"/>
    <lineage>
        <taxon>Bacteria</taxon>
        <taxon>Pseudomonadati</taxon>
        <taxon>Bacteroidota</taxon>
        <taxon>Chitinophagia</taxon>
        <taxon>Chitinophagales</taxon>
        <taxon>Chitinophagaceae</taxon>
        <taxon>Chitinophaga</taxon>
    </lineage>
</organism>
<accession>A0A1M6YQ40</accession>
<protein>
    <recommendedName>
        <fullName evidence="1">Xaa-Pro dipeptidyl-peptidase-like domain-containing protein</fullName>
    </recommendedName>
</protein>
<evidence type="ECO:0000259" key="1">
    <source>
        <dbReference type="Pfam" id="PF02129"/>
    </source>
</evidence>
<evidence type="ECO:0000313" key="2">
    <source>
        <dbReference type="EMBL" id="SHL20139.1"/>
    </source>
</evidence>
<sequence>MLLMSLMLLCVKKIKRLTPKVSQKTFRMQRLLLVWMMILATAQVSFAQQAEKMTGRWYGVVNANNEHLRVVINLTPRTGKLTGTIAFPDKSPEIKNLDSVSLNAGILFLRLHTADLVYIGKVNPDADNISGKLIWGNINQDVTLTHKEIKQAALYPRPQEPKPPYAYNTEEVSFRNDADSVRLAGTFVRPSGFTANYPVMVMIPGEGPQNRDNEVSYHKMFLVMADYFAKNGIATLRFDKRGVGGSGGNADSVDIHGTARDAAAAVRYLKSRRDVDPHSIGVLGYGAGAASAQILAADNPTIAFVISMAGIGVNGMEWWEQQQLTAARAMGMSDDEYATANARMKPYWDALLAEKPLAATRADAKLALEHIYDSLPAELKDATDKEQFSGADIVSPEMLSILRYKPVSYLRRIQCPFMAVNGAMDEVVLAEPNLKGLERGLIENGNMMVTIRKFAGLNHLFQSCKTCDAEEYATLEQTIDPLVPEFIAHWILQLPPVGR</sequence>
<reference evidence="2 3" key="1">
    <citation type="submission" date="2016-11" db="EMBL/GenBank/DDBJ databases">
        <authorList>
            <person name="Jaros S."/>
            <person name="Januszkiewicz K."/>
            <person name="Wedrychowicz H."/>
        </authorList>
    </citation>
    <scope>NUCLEOTIDE SEQUENCE [LARGE SCALE GENOMIC DNA]</scope>
    <source>
        <strain evidence="2 3">DSM 27406</strain>
    </source>
</reference>
<dbReference type="InterPro" id="IPR029058">
    <property type="entry name" value="AB_hydrolase_fold"/>
</dbReference>
<keyword evidence="3" id="KW-1185">Reference proteome</keyword>
<feature type="domain" description="Xaa-Pro dipeptidyl-peptidase-like" evidence="1">
    <location>
        <begin position="179"/>
        <end position="429"/>
    </location>
</feature>
<dbReference type="Proteomes" id="UP000184420">
    <property type="component" value="Unassembled WGS sequence"/>
</dbReference>
<dbReference type="InterPro" id="IPR053145">
    <property type="entry name" value="AB_hydrolase_Est10"/>
</dbReference>
<dbReference type="SUPFAM" id="SSF53474">
    <property type="entry name" value="alpha/beta-Hydrolases"/>
    <property type="match status" value="1"/>
</dbReference>
<dbReference type="GO" id="GO:0052689">
    <property type="term" value="F:carboxylic ester hydrolase activity"/>
    <property type="evidence" value="ECO:0007669"/>
    <property type="project" value="TreeGrafter"/>
</dbReference>
<dbReference type="PANTHER" id="PTHR43265">
    <property type="entry name" value="ESTERASE ESTD"/>
    <property type="match status" value="1"/>
</dbReference>
<proteinExistence type="predicted"/>
<dbReference type="InterPro" id="IPR000383">
    <property type="entry name" value="Xaa-Pro-like_dom"/>
</dbReference>
<dbReference type="Gene3D" id="3.40.50.1820">
    <property type="entry name" value="alpha/beta hydrolase"/>
    <property type="match status" value="1"/>
</dbReference>
<dbReference type="AlphaFoldDB" id="A0A1M6YQ40"/>
<dbReference type="STRING" id="1419482.SAMN05444266_102421"/>
<evidence type="ECO:0000313" key="3">
    <source>
        <dbReference type="Proteomes" id="UP000184420"/>
    </source>
</evidence>